<keyword evidence="2" id="KW-1185">Reference proteome</keyword>
<proteinExistence type="predicted"/>
<gene>
    <name evidence="1" type="ORF">PORY_002799</name>
</gene>
<organism evidence="1 2">
    <name type="scientific">Pneumocystis oryctolagi</name>
    <dbReference type="NCBI Taxonomy" id="42067"/>
    <lineage>
        <taxon>Eukaryota</taxon>
        <taxon>Fungi</taxon>
        <taxon>Dikarya</taxon>
        <taxon>Ascomycota</taxon>
        <taxon>Taphrinomycotina</taxon>
        <taxon>Pneumocystomycetes</taxon>
        <taxon>Pneumocystaceae</taxon>
        <taxon>Pneumocystis</taxon>
    </lineage>
</organism>
<evidence type="ECO:0000313" key="1">
    <source>
        <dbReference type="EMBL" id="KAG4303801.1"/>
    </source>
</evidence>
<dbReference type="EMBL" id="JABTEG010000023">
    <property type="protein sequence ID" value="KAG4303801.1"/>
    <property type="molecule type" value="Genomic_DNA"/>
</dbReference>
<name>A0ACB7C8G6_9ASCO</name>
<comment type="caution">
    <text evidence="1">The sequence shown here is derived from an EMBL/GenBank/DDBJ whole genome shotgun (WGS) entry which is preliminary data.</text>
</comment>
<sequence>MSVNILGVQSKSLDIITNDQDNNINQISPSRNVQAYAKLEFDAFSFYVQTLQVIIGRKASKSDQVDVHIGSAKAISRQHAKLFYDFTSQRFEIFVMGKNGAFVNEQFVECGKTIPLYDKTKIQIGKVFFTFLLPNSTGKENNENKKNINTDQVNVEQLEFPEDDSESLNNNLTKLSCTAYSSVELEPNSIETHKSSILPASSNIMDDDVSELMDLGDNFYDESVFSQDKLCDISIKEHNKPNLSYASLIAQAILSSPAKKMTLSDIYEWIAHTYKYYKYAQNGWQNSIRHSLSLNKAFKKVFRRNNEPGKGSFWTIDSEYRDQFESGVYKRNRKDIISSSLQYTTSDSSTIADNASLESLSDSASIVIMQDGQLSLNPAYFNNVNNNNDSNKVKIVQAIVFLQRYVITQLGPHAKNPQNAAAIANALIVALDQQLQKQKNHKDFISTTFKNLTSLLPNTSEKKSILSNDFSIKDKQYISESFTPLIPLTQIPRNSDVSKMASSSSISQSYSINDKLDQLYPVQIPPPPPYYSKSQISNVTNHTSSNLTNKKECTQVFSSEECLVDSLNCRKGCKRSHENNENSCFIGERKVLLGDSKCMKS</sequence>
<accession>A0ACB7C8G6</accession>
<evidence type="ECO:0000313" key="2">
    <source>
        <dbReference type="Proteomes" id="UP000768646"/>
    </source>
</evidence>
<protein>
    <submittedName>
        <fullName evidence="1">Uncharacterized protein</fullName>
    </submittedName>
</protein>
<reference evidence="1 2" key="1">
    <citation type="journal article" date="2021" name="Commun. Biol.">
        <title>Genomic insights into the host specific adaptation of the Pneumocystis genus.</title>
        <authorList>
            <person name="Cisse O.H."/>
            <person name="Ma L."/>
            <person name="Dekker J.P."/>
            <person name="Khil P.P."/>
            <person name="Youn J.-H."/>
            <person name="Brenchley J.M."/>
            <person name="Blair R."/>
            <person name="Pahar B."/>
            <person name="Chabe M."/>
            <person name="Van Rompay K.K.A."/>
            <person name="Keesler R."/>
            <person name="Sukura A."/>
            <person name="Hirsch V."/>
            <person name="Kutty G."/>
            <person name="Liu Y."/>
            <person name="Peng L."/>
            <person name="Chen J."/>
            <person name="Song J."/>
            <person name="Weissenbacher-Lang C."/>
            <person name="Xu J."/>
            <person name="Upham N.S."/>
            <person name="Stajich J.E."/>
            <person name="Cuomo C.A."/>
            <person name="Cushion M.T."/>
            <person name="Kovacs J.A."/>
        </authorList>
    </citation>
    <scope>NUCLEOTIDE SEQUENCE [LARGE SCALE GENOMIC DNA]</scope>
    <source>
        <strain evidence="1 2">RABM</strain>
    </source>
</reference>
<dbReference type="Proteomes" id="UP000768646">
    <property type="component" value="Unassembled WGS sequence"/>
</dbReference>